<evidence type="ECO:0000256" key="1">
    <source>
        <dbReference type="SAM" id="MobiDB-lite"/>
    </source>
</evidence>
<dbReference type="AlphaFoldDB" id="A0AAN7A4G6"/>
<protein>
    <recommendedName>
        <fullName evidence="2">2EXR domain-containing protein</fullName>
    </recommendedName>
</protein>
<feature type="domain" description="2EXR" evidence="2">
    <location>
        <begin position="56"/>
        <end position="144"/>
    </location>
</feature>
<dbReference type="InterPro" id="IPR045518">
    <property type="entry name" value="2EXR"/>
</dbReference>
<evidence type="ECO:0000313" key="3">
    <source>
        <dbReference type="EMBL" id="KAK4172960.1"/>
    </source>
</evidence>
<reference evidence="3" key="1">
    <citation type="journal article" date="2023" name="Mol. Phylogenet. Evol.">
        <title>Genome-scale phylogeny and comparative genomics of the fungal order Sordariales.</title>
        <authorList>
            <person name="Hensen N."/>
            <person name="Bonometti L."/>
            <person name="Westerberg I."/>
            <person name="Brannstrom I.O."/>
            <person name="Guillou S."/>
            <person name="Cros-Aarteil S."/>
            <person name="Calhoun S."/>
            <person name="Haridas S."/>
            <person name="Kuo A."/>
            <person name="Mondo S."/>
            <person name="Pangilinan J."/>
            <person name="Riley R."/>
            <person name="LaButti K."/>
            <person name="Andreopoulos B."/>
            <person name="Lipzen A."/>
            <person name="Chen C."/>
            <person name="Yan M."/>
            <person name="Daum C."/>
            <person name="Ng V."/>
            <person name="Clum A."/>
            <person name="Steindorff A."/>
            <person name="Ohm R.A."/>
            <person name="Martin F."/>
            <person name="Silar P."/>
            <person name="Natvig D.O."/>
            <person name="Lalanne C."/>
            <person name="Gautier V."/>
            <person name="Ament-Velasquez S.L."/>
            <person name="Kruys A."/>
            <person name="Hutchinson M.I."/>
            <person name="Powell A.J."/>
            <person name="Barry K."/>
            <person name="Miller A.N."/>
            <person name="Grigoriev I.V."/>
            <person name="Debuchy R."/>
            <person name="Gladieux P."/>
            <person name="Hiltunen Thoren M."/>
            <person name="Johannesson H."/>
        </authorList>
    </citation>
    <scope>NUCLEOTIDE SEQUENCE</scope>
    <source>
        <strain evidence="3">CBS 892.96</strain>
    </source>
</reference>
<reference evidence="3" key="2">
    <citation type="submission" date="2023-05" db="EMBL/GenBank/DDBJ databases">
        <authorList>
            <consortium name="Lawrence Berkeley National Laboratory"/>
            <person name="Steindorff A."/>
            <person name="Hensen N."/>
            <person name="Bonometti L."/>
            <person name="Westerberg I."/>
            <person name="Brannstrom I.O."/>
            <person name="Guillou S."/>
            <person name="Cros-Aarteil S."/>
            <person name="Calhoun S."/>
            <person name="Haridas S."/>
            <person name="Kuo A."/>
            <person name="Mondo S."/>
            <person name="Pangilinan J."/>
            <person name="Riley R."/>
            <person name="Labutti K."/>
            <person name="Andreopoulos B."/>
            <person name="Lipzen A."/>
            <person name="Chen C."/>
            <person name="Yanf M."/>
            <person name="Daum C."/>
            <person name="Ng V."/>
            <person name="Clum A."/>
            <person name="Ohm R."/>
            <person name="Martin F."/>
            <person name="Silar P."/>
            <person name="Natvig D."/>
            <person name="Lalanne C."/>
            <person name="Gautier V."/>
            <person name="Ament-Velasquez S.L."/>
            <person name="Kruys A."/>
            <person name="Hutchinson M.I."/>
            <person name="Powell A.J."/>
            <person name="Barry K."/>
            <person name="Miller A.N."/>
            <person name="Grigoriev I.V."/>
            <person name="Debuchy R."/>
            <person name="Gladieux P."/>
            <person name="Thoren M.H."/>
            <person name="Johannesson H."/>
        </authorList>
    </citation>
    <scope>NUCLEOTIDE SEQUENCE</scope>
    <source>
        <strain evidence="3">CBS 892.96</strain>
    </source>
</reference>
<dbReference type="Proteomes" id="UP001302321">
    <property type="component" value="Unassembled WGS sequence"/>
</dbReference>
<feature type="region of interest" description="Disordered" evidence="1">
    <location>
        <begin position="1"/>
        <end position="52"/>
    </location>
</feature>
<proteinExistence type="predicted"/>
<name>A0AAN7A4G6_9PEZI</name>
<evidence type="ECO:0000259" key="2">
    <source>
        <dbReference type="Pfam" id="PF20150"/>
    </source>
</evidence>
<dbReference type="Pfam" id="PF20150">
    <property type="entry name" value="2EXR"/>
    <property type="match status" value="1"/>
</dbReference>
<dbReference type="EMBL" id="MU866379">
    <property type="protein sequence ID" value="KAK4172960.1"/>
    <property type="molecule type" value="Genomic_DNA"/>
</dbReference>
<evidence type="ECO:0000313" key="4">
    <source>
        <dbReference type="Proteomes" id="UP001302321"/>
    </source>
</evidence>
<organism evidence="3 4">
    <name type="scientific">Triangularia setosa</name>
    <dbReference type="NCBI Taxonomy" id="2587417"/>
    <lineage>
        <taxon>Eukaryota</taxon>
        <taxon>Fungi</taxon>
        <taxon>Dikarya</taxon>
        <taxon>Ascomycota</taxon>
        <taxon>Pezizomycotina</taxon>
        <taxon>Sordariomycetes</taxon>
        <taxon>Sordariomycetidae</taxon>
        <taxon>Sordariales</taxon>
        <taxon>Podosporaceae</taxon>
        <taxon>Triangularia</taxon>
    </lineage>
</organism>
<feature type="compositionally biased region" description="Basic and acidic residues" evidence="1">
    <location>
        <begin position="42"/>
        <end position="52"/>
    </location>
</feature>
<accession>A0AAN7A4G6</accession>
<gene>
    <name evidence="3" type="ORF">QBC36DRAFT_195767</name>
</gene>
<keyword evidence="4" id="KW-1185">Reference proteome</keyword>
<sequence length="310" mass="34911">MPPKKKAPAKKSASSGGLKVSNGKRSTIRTKNKGKGTATTSTKKDDGAKDDTAVGFPQFSRFPVEIQQEIFTQALRKPSIHYIVVKRAVVPGYTNDDGNWIDSTWHLVFYPRAKSRDPSGSRMNKKIAAVNRVAQQAVELAMKKPGELPFAKKWNPIDVNNDLVVFDFIPGATKNEESNFRYFHVDNQFLAPYFDPAASYPEGKSKIVRDNTIVSSNPSGLADIKRVGLIYKQNGDRACSNRNTVFQCCIHVEGSIRPHSDWIMCPDEVAGFIDSVPSIEELYFLVQPQKNKKEEEERLQLYKKWFFTSE</sequence>
<comment type="caution">
    <text evidence="3">The sequence shown here is derived from an EMBL/GenBank/DDBJ whole genome shotgun (WGS) entry which is preliminary data.</text>
</comment>